<evidence type="ECO:0000259" key="1">
    <source>
        <dbReference type="Pfam" id="PF12680"/>
    </source>
</evidence>
<dbReference type="InterPro" id="IPR032710">
    <property type="entry name" value="NTF2-like_dom_sf"/>
</dbReference>
<dbReference type="Gene3D" id="3.10.450.50">
    <property type="match status" value="1"/>
</dbReference>
<sequence length="143" mass="16543">MEMEQHLNNFVDIYNQLSDKNLGLLKNIYDDSVVFSDPLHKVEGIEALTRYFENLYANVNSISFDINEHYVVDNKGFLYWEMHFSHSKLNNKKNITVAGHSQLTFKGSKVISHRDYFDVGALLYRNIPLLGSVIKTLEKRAVS</sequence>
<accession>A0A0C1QL71</accession>
<protein>
    <submittedName>
        <fullName evidence="2">Transcriptional regulator</fullName>
    </submittedName>
</protein>
<evidence type="ECO:0000313" key="3">
    <source>
        <dbReference type="Proteomes" id="UP000031327"/>
    </source>
</evidence>
<dbReference type="InterPro" id="IPR037401">
    <property type="entry name" value="SnoaL-like"/>
</dbReference>
<comment type="caution">
    <text evidence="2">The sequence shown here is derived from an EMBL/GenBank/DDBJ whole genome shotgun (WGS) entry which is preliminary data.</text>
</comment>
<proteinExistence type="predicted"/>
<dbReference type="OrthoDB" id="1115105at2"/>
<dbReference type="AlphaFoldDB" id="A0A0C1QL71"/>
<dbReference type="Proteomes" id="UP000031327">
    <property type="component" value="Unassembled WGS sequence"/>
</dbReference>
<dbReference type="EMBL" id="JWIC01000007">
    <property type="protein sequence ID" value="KID55777.1"/>
    <property type="molecule type" value="Genomic_DNA"/>
</dbReference>
<gene>
    <name evidence="2" type="ORF">JF50_15570</name>
</gene>
<reference evidence="2 3" key="1">
    <citation type="submission" date="2014-12" db="EMBL/GenBank/DDBJ databases">
        <title>Draft Genome Sequence of Pseudoalteromonas luteoviolacea HI1.</title>
        <authorList>
            <person name="Asahina A.Y."/>
            <person name="Hadfield M.G."/>
        </authorList>
    </citation>
    <scope>NUCLEOTIDE SEQUENCE [LARGE SCALE GENOMIC DNA]</scope>
    <source>
        <strain evidence="2 3">HI1</strain>
    </source>
</reference>
<organism evidence="2 3">
    <name type="scientific">Pseudoalteromonas luteoviolacea</name>
    <dbReference type="NCBI Taxonomy" id="43657"/>
    <lineage>
        <taxon>Bacteria</taxon>
        <taxon>Pseudomonadati</taxon>
        <taxon>Pseudomonadota</taxon>
        <taxon>Gammaproteobacteria</taxon>
        <taxon>Alteromonadales</taxon>
        <taxon>Pseudoalteromonadaceae</taxon>
        <taxon>Pseudoalteromonas</taxon>
    </lineage>
</organism>
<feature type="domain" description="SnoaL-like" evidence="1">
    <location>
        <begin position="14"/>
        <end position="113"/>
    </location>
</feature>
<dbReference type="Pfam" id="PF12680">
    <property type="entry name" value="SnoaL_2"/>
    <property type="match status" value="1"/>
</dbReference>
<name>A0A0C1QL71_9GAMM</name>
<evidence type="ECO:0000313" key="2">
    <source>
        <dbReference type="EMBL" id="KID55777.1"/>
    </source>
</evidence>
<dbReference type="SUPFAM" id="SSF54427">
    <property type="entry name" value="NTF2-like"/>
    <property type="match status" value="1"/>
</dbReference>